<feature type="compositionally biased region" description="Low complexity" evidence="6">
    <location>
        <begin position="634"/>
        <end position="647"/>
    </location>
</feature>
<gene>
    <name evidence="8" type="ORF">AYL99_02640</name>
</gene>
<name>A0A178ZVY6_9EURO</name>
<evidence type="ECO:0000256" key="5">
    <source>
        <dbReference type="ARBA" id="ARBA00023242"/>
    </source>
</evidence>
<dbReference type="OrthoDB" id="3365636at2759"/>
<evidence type="ECO:0000256" key="1">
    <source>
        <dbReference type="ARBA" id="ARBA00004123"/>
    </source>
</evidence>
<keyword evidence="3" id="KW-0238">DNA-binding</keyword>
<feature type="compositionally biased region" description="Polar residues" evidence="6">
    <location>
        <begin position="97"/>
        <end position="120"/>
    </location>
</feature>
<dbReference type="GO" id="GO:0000981">
    <property type="term" value="F:DNA-binding transcription factor activity, RNA polymerase II-specific"/>
    <property type="evidence" value="ECO:0007669"/>
    <property type="project" value="InterPro"/>
</dbReference>
<dbReference type="EMBL" id="LVYI01000002">
    <property type="protein sequence ID" value="OAP63413.1"/>
    <property type="molecule type" value="Genomic_DNA"/>
</dbReference>
<evidence type="ECO:0000259" key="7">
    <source>
        <dbReference type="PROSITE" id="PS00463"/>
    </source>
</evidence>
<dbReference type="GO" id="GO:0005634">
    <property type="term" value="C:nucleus"/>
    <property type="evidence" value="ECO:0007669"/>
    <property type="project" value="UniProtKB-SubCell"/>
</dbReference>
<keyword evidence="2" id="KW-0805">Transcription regulation</keyword>
<dbReference type="InterPro" id="IPR036864">
    <property type="entry name" value="Zn2-C6_fun-type_DNA-bd_sf"/>
</dbReference>
<organism evidence="8 9">
    <name type="scientific">Fonsecaea erecta</name>
    <dbReference type="NCBI Taxonomy" id="1367422"/>
    <lineage>
        <taxon>Eukaryota</taxon>
        <taxon>Fungi</taxon>
        <taxon>Dikarya</taxon>
        <taxon>Ascomycota</taxon>
        <taxon>Pezizomycotina</taxon>
        <taxon>Eurotiomycetes</taxon>
        <taxon>Chaetothyriomycetidae</taxon>
        <taxon>Chaetothyriales</taxon>
        <taxon>Herpotrichiellaceae</taxon>
        <taxon>Fonsecaea</taxon>
    </lineage>
</organism>
<evidence type="ECO:0000256" key="4">
    <source>
        <dbReference type="ARBA" id="ARBA00023163"/>
    </source>
</evidence>
<protein>
    <recommendedName>
        <fullName evidence="7">Zn(2)-C6 fungal-type domain-containing protein</fullName>
    </recommendedName>
</protein>
<evidence type="ECO:0000313" key="8">
    <source>
        <dbReference type="EMBL" id="OAP63413.1"/>
    </source>
</evidence>
<sequence length="713" mass="78118">MELGVENNEGQDPAEDAAVSEVRRRNKRTKTPIACVPCRMTKTRCVLVQGHESCEACLKKSRTCVQPGPAKPRTKSSQKISELESKIASLSSALSARQPQDHQQLGESSVSGTPTQSVSSERSRDFSLSFRRPTWEHLHESQSKQHYSAPPADLDVVDRGLLDVPTAEVLLDHWNTSMRPILPIVALSGKNLHECRRTKPMLFLAILSVASASILPSFQSPLVKELKHQLAKQILEQGRRCLDLVQACLLYSQYYTHDPDSPHALPTQFVSAAITMLCDLGVVEHITVASGPNKDEAREVARAYLACCNATLFRQQNLMPPSSRLEACINVLLTALPVTPSDALLCSLVRLQVILDNVSNTFDSGDKKADGDFDSPTVQYQLRTFQERLRSWEASTPEFVDDRLKRCLVQFANMCLHQTAVRCYMHKSFACDAAGNFHASDVTLSSQHVSSICSCIDSSQTLLDAYLSLDSRLARALPNHYLMWTLYAAVALIKITPFREAMRDRTPAAHPEEASAVSHLDAMLSKISEITQDGYLPQARTWGMAFAKLRLWYLHKKQVCISSSGRCDAGSDDGPVYSVFGNGNERQSPTEVPGVVHGGSAPPSLLSIQSLTENGTTPDQSSRQATSIGPYGPPAAAAAAGVFGAGPLQSPTSTPGGRPRQPFDATTASAEAAYDPFSYAGTNWDDLFLDTNSFREFESLLMDDSDSWLKMLI</sequence>
<dbReference type="CDD" id="cd00067">
    <property type="entry name" value="GAL4"/>
    <property type="match status" value="1"/>
</dbReference>
<dbReference type="Gene3D" id="4.10.240.10">
    <property type="entry name" value="Zn(2)-C6 fungal-type DNA-binding domain"/>
    <property type="match status" value="1"/>
</dbReference>
<dbReference type="AlphaFoldDB" id="A0A178ZVY6"/>
<dbReference type="CDD" id="cd12148">
    <property type="entry name" value="fungal_TF_MHR"/>
    <property type="match status" value="1"/>
</dbReference>
<dbReference type="SUPFAM" id="SSF57701">
    <property type="entry name" value="Zn2/Cys6 DNA-binding domain"/>
    <property type="match status" value="1"/>
</dbReference>
<dbReference type="InterPro" id="IPR001138">
    <property type="entry name" value="Zn2Cys6_DnaBD"/>
</dbReference>
<dbReference type="PANTHER" id="PTHR31845:SF10">
    <property type="entry name" value="ZN(II)2CYS6 TRANSCRIPTION FACTOR (EUROFUNG)"/>
    <property type="match status" value="1"/>
</dbReference>
<comment type="subcellular location">
    <subcellularLocation>
        <location evidence="1">Nucleus</location>
    </subcellularLocation>
</comment>
<evidence type="ECO:0000313" key="9">
    <source>
        <dbReference type="Proteomes" id="UP000078343"/>
    </source>
</evidence>
<dbReference type="PANTHER" id="PTHR31845">
    <property type="entry name" value="FINGER DOMAIN PROTEIN, PUTATIVE-RELATED"/>
    <property type="match status" value="1"/>
</dbReference>
<comment type="caution">
    <text evidence="8">The sequence shown here is derived from an EMBL/GenBank/DDBJ whole genome shotgun (WGS) entry which is preliminary data.</text>
</comment>
<evidence type="ECO:0000256" key="6">
    <source>
        <dbReference type="SAM" id="MobiDB-lite"/>
    </source>
</evidence>
<accession>A0A178ZVY6</accession>
<evidence type="ECO:0000256" key="3">
    <source>
        <dbReference type="ARBA" id="ARBA00023125"/>
    </source>
</evidence>
<feature type="region of interest" description="Disordered" evidence="6">
    <location>
        <begin position="578"/>
        <end position="664"/>
    </location>
</feature>
<dbReference type="GO" id="GO:0008270">
    <property type="term" value="F:zinc ion binding"/>
    <property type="evidence" value="ECO:0007669"/>
    <property type="project" value="InterPro"/>
</dbReference>
<feature type="compositionally biased region" description="Polar residues" evidence="6">
    <location>
        <begin position="606"/>
        <end position="627"/>
    </location>
</feature>
<keyword evidence="9" id="KW-1185">Reference proteome</keyword>
<evidence type="ECO:0000256" key="2">
    <source>
        <dbReference type="ARBA" id="ARBA00023015"/>
    </source>
</evidence>
<dbReference type="STRING" id="1367422.A0A178ZVY6"/>
<dbReference type="PROSITE" id="PS00463">
    <property type="entry name" value="ZN2_CY6_FUNGAL_1"/>
    <property type="match status" value="1"/>
</dbReference>
<proteinExistence type="predicted"/>
<reference evidence="8 9" key="1">
    <citation type="submission" date="2016-04" db="EMBL/GenBank/DDBJ databases">
        <title>Draft genome of Fonsecaea erecta CBS 125763.</title>
        <authorList>
            <person name="Weiss V.A."/>
            <person name="Vicente V.A."/>
            <person name="Raittz R.T."/>
            <person name="Moreno L.F."/>
            <person name="De Souza E.M."/>
            <person name="Pedrosa F.O."/>
            <person name="Steffens M.B."/>
            <person name="Faoro H."/>
            <person name="Tadra-Sfeir M.Z."/>
            <person name="Najafzadeh M.J."/>
            <person name="Felipe M.S."/>
            <person name="Teixeira M."/>
            <person name="Sun J."/>
            <person name="Xi L."/>
            <person name="Gomes R."/>
            <person name="De Azevedo C.M."/>
            <person name="Salgado C.G."/>
            <person name="Da Silva M.B."/>
            <person name="Nascimento M.F."/>
            <person name="Queiroz-Telles F."/>
            <person name="Attili D.S."/>
            <person name="Gorbushina A."/>
        </authorList>
    </citation>
    <scope>NUCLEOTIDE SEQUENCE [LARGE SCALE GENOMIC DNA]</scope>
    <source>
        <strain evidence="8 9">CBS 125763</strain>
    </source>
</reference>
<dbReference type="GeneID" id="30006810"/>
<keyword evidence="5" id="KW-0539">Nucleus</keyword>
<keyword evidence="4" id="KW-0804">Transcription</keyword>
<dbReference type="RefSeq" id="XP_018696780.1">
    <property type="nucleotide sequence ID" value="XM_018834156.1"/>
</dbReference>
<dbReference type="GO" id="GO:0000976">
    <property type="term" value="F:transcription cis-regulatory region binding"/>
    <property type="evidence" value="ECO:0007669"/>
    <property type="project" value="TreeGrafter"/>
</dbReference>
<feature type="region of interest" description="Disordered" evidence="6">
    <location>
        <begin position="91"/>
        <end position="125"/>
    </location>
</feature>
<feature type="domain" description="Zn(2)-C6 fungal-type" evidence="7">
    <location>
        <begin position="34"/>
        <end position="64"/>
    </location>
</feature>
<feature type="region of interest" description="Disordered" evidence="6">
    <location>
        <begin position="1"/>
        <end position="26"/>
    </location>
</feature>
<dbReference type="Proteomes" id="UP000078343">
    <property type="component" value="Unassembled WGS sequence"/>
</dbReference>
<dbReference type="InterPro" id="IPR051089">
    <property type="entry name" value="prtT"/>
</dbReference>